<evidence type="ECO:0000313" key="4">
    <source>
        <dbReference type="EMBL" id="GAB1287315.1"/>
    </source>
</evidence>
<feature type="region of interest" description="Disordered" evidence="2">
    <location>
        <begin position="290"/>
        <end position="322"/>
    </location>
</feature>
<feature type="region of interest" description="Disordered" evidence="2">
    <location>
        <begin position="425"/>
        <end position="724"/>
    </location>
</feature>
<keyword evidence="5" id="KW-1185">Reference proteome</keyword>
<sequence length="724" mass="78959">MCWTQKGNRGPRPPHSQCRVASVQGVMDSFMESLNRLKEAHEKEVLGLQNKLLELNSERCRDAQRVEELFAKNHQLREQQKALKENLRVLENRLRAGLCDRCMVTQELARKKQLELESAHLQSLQHLCILMCARLEQDPESFPGTVGSPVPSLPPPCPYRHHPPPSLPTLFAANEMNGLREENKILKEEVKRLRNLGDKTAPQAWEGTSEPPSPLPLPSPSSRKGATENPPGVPEEVEEELPGTDKVSSHKTSPVARVSPAASLPEPRALDMTPQCISNQLHSTVAVVRPGSRACPPDSGTANGTPPPSTRSTPPSPTYEHGLPVDSFLRASRPSAIAFETLKHTLQTDRLCLLNRHLSLHLQSPHSSPLASAAAPNSPLPHGPKAREAETWEEPGALVGMQDPRLEGALHLLLVQQHLRARARASTARLRVPSAPEEMPSSPPAGSDSGSSDSEAPKSALSTEAQPDSWHPRSTGQRQETHMATQDCPPDKPLDLSDRGRCRDISKVTGQPLPLSPTIVHTPSPQLPTLSRPLTHSSHSLSNGSTETRAQESEEYSTPKIELAWDTSRPLPGIHAGLTSPGRTVEETGGKPRPGPYLQRPDTDETMGNVSTQGTGPEGKPKKVRAQKPELEQPEESDTSDTKAGLISEASAEPSMPGDGPAEDHLQSQQQKRKRASDLQDKAPKKPSQGKRKPKELLTRAEGPRSPRDMEDFSLSPINSCRES</sequence>
<comment type="caution">
    <text evidence="4">The sequence shown here is derived from an EMBL/GenBank/DDBJ whole genome shotgun (WGS) entry which is preliminary data.</text>
</comment>
<organism evidence="4 5">
    <name type="scientific">Apodemus speciosus</name>
    <name type="common">Large Japanese field mouse</name>
    <dbReference type="NCBI Taxonomy" id="105296"/>
    <lineage>
        <taxon>Eukaryota</taxon>
        <taxon>Metazoa</taxon>
        <taxon>Chordata</taxon>
        <taxon>Craniata</taxon>
        <taxon>Vertebrata</taxon>
        <taxon>Euteleostomi</taxon>
        <taxon>Mammalia</taxon>
        <taxon>Eutheria</taxon>
        <taxon>Euarchontoglires</taxon>
        <taxon>Glires</taxon>
        <taxon>Rodentia</taxon>
        <taxon>Myomorpha</taxon>
        <taxon>Muroidea</taxon>
        <taxon>Muridae</taxon>
        <taxon>Murinae</taxon>
        <taxon>Apodemus</taxon>
    </lineage>
</organism>
<evidence type="ECO:0000259" key="3">
    <source>
        <dbReference type="Pfam" id="PF10482"/>
    </source>
</evidence>
<dbReference type="EMBL" id="BAAFST010000002">
    <property type="protein sequence ID" value="GAB1287315.1"/>
    <property type="molecule type" value="Genomic_DNA"/>
</dbReference>
<gene>
    <name evidence="4" type="ORF">APTSU1_000254500</name>
</gene>
<feature type="compositionally biased region" description="Polar residues" evidence="2">
    <location>
        <begin position="460"/>
        <end position="484"/>
    </location>
</feature>
<feature type="compositionally biased region" description="Pro residues" evidence="2">
    <location>
        <begin position="305"/>
        <end position="317"/>
    </location>
</feature>
<dbReference type="PANTHER" id="PTHR15107">
    <property type="entry name" value="RETINOBLASTOMA BINDING PROTEIN 8"/>
    <property type="match status" value="1"/>
</dbReference>
<dbReference type="InterPro" id="IPR033316">
    <property type="entry name" value="RBBP8-like"/>
</dbReference>
<feature type="domain" description="DNA endonuclease Ctp1 N-terminal" evidence="3">
    <location>
        <begin position="30"/>
        <end position="132"/>
    </location>
</feature>
<reference evidence="4 5" key="1">
    <citation type="submission" date="2024-08" db="EMBL/GenBank/DDBJ databases">
        <title>The draft genome of Apodemus speciosus.</title>
        <authorList>
            <person name="Nabeshima K."/>
            <person name="Suzuki S."/>
            <person name="Onuma M."/>
        </authorList>
    </citation>
    <scope>NUCLEOTIDE SEQUENCE [LARGE SCALE GENOMIC DNA]</scope>
    <source>
        <strain evidence="4">IB14-021</strain>
    </source>
</reference>
<feature type="compositionally biased region" description="Low complexity" evidence="2">
    <location>
        <begin position="364"/>
        <end position="377"/>
    </location>
</feature>
<dbReference type="Pfam" id="PF10482">
    <property type="entry name" value="CtIP_N"/>
    <property type="match status" value="1"/>
</dbReference>
<protein>
    <submittedName>
        <fullName evidence="4">RBBP8 N-terminal-like</fullName>
    </submittedName>
</protein>
<evidence type="ECO:0000256" key="2">
    <source>
        <dbReference type="SAM" id="MobiDB-lite"/>
    </source>
</evidence>
<feature type="compositionally biased region" description="Basic and acidic residues" evidence="2">
    <location>
        <begin position="489"/>
        <end position="506"/>
    </location>
</feature>
<keyword evidence="1" id="KW-0175">Coiled coil</keyword>
<dbReference type="PANTHER" id="PTHR15107:SF3">
    <property type="entry name" value="RBBP8 N-TERMINAL-LIKE PROTEIN"/>
    <property type="match status" value="1"/>
</dbReference>
<feature type="compositionally biased region" description="Basic and acidic residues" evidence="2">
    <location>
        <begin position="695"/>
        <end position="711"/>
    </location>
</feature>
<name>A0ABQ0EKF9_APOSI</name>
<dbReference type="Proteomes" id="UP001623349">
    <property type="component" value="Unassembled WGS sequence"/>
</dbReference>
<feature type="compositionally biased region" description="Low complexity" evidence="2">
    <location>
        <begin position="425"/>
        <end position="459"/>
    </location>
</feature>
<evidence type="ECO:0000256" key="1">
    <source>
        <dbReference type="SAM" id="Coils"/>
    </source>
</evidence>
<evidence type="ECO:0000313" key="5">
    <source>
        <dbReference type="Proteomes" id="UP001623349"/>
    </source>
</evidence>
<feature type="compositionally biased region" description="Polar residues" evidence="2">
    <location>
        <begin position="606"/>
        <end position="615"/>
    </location>
</feature>
<feature type="region of interest" description="Disordered" evidence="2">
    <location>
        <begin position="199"/>
        <end position="267"/>
    </location>
</feature>
<feature type="compositionally biased region" description="Polar residues" evidence="2">
    <location>
        <begin position="519"/>
        <end position="548"/>
    </location>
</feature>
<accession>A0ABQ0EKF9</accession>
<dbReference type="InterPro" id="IPR019518">
    <property type="entry name" value="CtIP_N"/>
</dbReference>
<feature type="coiled-coil region" evidence="1">
    <location>
        <begin position="31"/>
        <end position="93"/>
    </location>
</feature>
<feature type="region of interest" description="Disordered" evidence="2">
    <location>
        <begin position="364"/>
        <end position="390"/>
    </location>
</feature>
<proteinExistence type="predicted"/>